<sequence>MKISICEEVHLDLCDDPVVEVGGEAVVVELFRGQGAQRVGRLFSRKQRVCQMDEHQGIYNSVRGELVELELHECRVVQVFKKPVAIESQKQMDTDVRQLSSRTDTMSVCMFSSEGSKLSWFSTAGGKSDVSGCTWATNASGDVLIVVIGLEDMLSSYESKIAEEGSGSVDSLSTRRTSFTSEEMDARLVRRDISAKSCVCGWERVEGGVSEALGAREHGSFRARHRRQLTEEPDFRHRVFFLWHKSHALEVLV</sequence>
<dbReference type="EMBL" id="JAEUBD010000146">
    <property type="protein sequence ID" value="KAH3676734.1"/>
    <property type="molecule type" value="Genomic_DNA"/>
</dbReference>
<name>A0A9P8PSP2_9ASCO</name>
<dbReference type="AlphaFoldDB" id="A0A9P8PSP2"/>
<protein>
    <submittedName>
        <fullName evidence="1">Uncharacterized protein</fullName>
    </submittedName>
</protein>
<reference evidence="1" key="2">
    <citation type="submission" date="2021-01" db="EMBL/GenBank/DDBJ databases">
        <authorList>
            <person name="Schikora-Tamarit M.A."/>
        </authorList>
    </citation>
    <scope>NUCLEOTIDE SEQUENCE</scope>
    <source>
        <strain evidence="1">NCAIM Y.01608</strain>
    </source>
</reference>
<evidence type="ECO:0000313" key="1">
    <source>
        <dbReference type="EMBL" id="KAH3676734.1"/>
    </source>
</evidence>
<proteinExistence type="predicted"/>
<evidence type="ECO:0000313" key="2">
    <source>
        <dbReference type="Proteomes" id="UP000788993"/>
    </source>
</evidence>
<keyword evidence="2" id="KW-1185">Reference proteome</keyword>
<gene>
    <name evidence="1" type="ORF">OGATHE_001224</name>
</gene>
<comment type="caution">
    <text evidence="1">The sequence shown here is derived from an EMBL/GenBank/DDBJ whole genome shotgun (WGS) entry which is preliminary data.</text>
</comment>
<organism evidence="1 2">
    <name type="scientific">Ogataea polymorpha</name>
    <dbReference type="NCBI Taxonomy" id="460523"/>
    <lineage>
        <taxon>Eukaryota</taxon>
        <taxon>Fungi</taxon>
        <taxon>Dikarya</taxon>
        <taxon>Ascomycota</taxon>
        <taxon>Saccharomycotina</taxon>
        <taxon>Pichiomycetes</taxon>
        <taxon>Pichiales</taxon>
        <taxon>Pichiaceae</taxon>
        <taxon>Ogataea</taxon>
    </lineage>
</organism>
<reference evidence="1" key="1">
    <citation type="journal article" date="2021" name="Open Biol.">
        <title>Shared evolutionary footprints suggest mitochondrial oxidative damage underlies multiple complex I losses in fungi.</title>
        <authorList>
            <person name="Schikora-Tamarit M.A."/>
            <person name="Marcet-Houben M."/>
            <person name="Nosek J."/>
            <person name="Gabaldon T."/>
        </authorList>
    </citation>
    <scope>NUCLEOTIDE SEQUENCE</scope>
    <source>
        <strain evidence="1">NCAIM Y.01608</strain>
    </source>
</reference>
<dbReference type="Proteomes" id="UP000788993">
    <property type="component" value="Unassembled WGS sequence"/>
</dbReference>
<accession>A0A9P8PSP2</accession>